<dbReference type="Proteomes" id="UP001152484">
    <property type="component" value="Unassembled WGS sequence"/>
</dbReference>
<gene>
    <name evidence="4" type="ORF">CEURO_LOCUS11834</name>
</gene>
<name>A0A9P1EAL1_CUSEU</name>
<evidence type="ECO:0000313" key="5">
    <source>
        <dbReference type="Proteomes" id="UP001152484"/>
    </source>
</evidence>
<dbReference type="Gene3D" id="4.10.60.10">
    <property type="entry name" value="Zinc finger, CCHC-type"/>
    <property type="match status" value="1"/>
</dbReference>
<dbReference type="InterPro" id="IPR001878">
    <property type="entry name" value="Znf_CCHC"/>
</dbReference>
<reference evidence="4" key="1">
    <citation type="submission" date="2022-07" db="EMBL/GenBank/DDBJ databases">
        <authorList>
            <person name="Macas J."/>
            <person name="Novak P."/>
            <person name="Neumann P."/>
        </authorList>
    </citation>
    <scope>NUCLEOTIDE SEQUENCE</scope>
</reference>
<evidence type="ECO:0000256" key="1">
    <source>
        <dbReference type="PROSITE-ProRule" id="PRU00047"/>
    </source>
</evidence>
<feature type="region of interest" description="Disordered" evidence="2">
    <location>
        <begin position="237"/>
        <end position="274"/>
    </location>
</feature>
<sequence length="313" mass="35391">MLPVQHLCDHIPTYYTEEIHKQCLDCWLLGMSNLSLRNILDTCKLTGPNFLDWERNVRLVLRQENIEYVFDTPVPKIPDANSPEFATFDLTAREKHVTDAKTVQCVMLAAMSMELQRQHDRMSAFEMLEHLKSLFDSESQTLEYELLTDIFKCRLQEGGNVSEHVLKMIGLIERVANTGIKFEDRVSAAIILYSLPSSFTNFIVNYNLNKTKATMPELHNMLKSYEASTSKGKTVLMVSSNGKSRSKNKNKQKKKGKVGPTPTALKPKGGGHMKPKVAKDVCLYCKEKGHWKRDCELYKANLAKAPGASSSEA</sequence>
<protein>
    <recommendedName>
        <fullName evidence="3">CCHC-type domain-containing protein</fullName>
    </recommendedName>
</protein>
<evidence type="ECO:0000313" key="4">
    <source>
        <dbReference type="EMBL" id="CAH9092068.1"/>
    </source>
</evidence>
<dbReference type="Pfam" id="PF14223">
    <property type="entry name" value="Retrotran_gag_2"/>
    <property type="match status" value="1"/>
</dbReference>
<dbReference type="GO" id="GO:0003676">
    <property type="term" value="F:nucleic acid binding"/>
    <property type="evidence" value="ECO:0007669"/>
    <property type="project" value="InterPro"/>
</dbReference>
<keyword evidence="5" id="KW-1185">Reference proteome</keyword>
<organism evidence="4 5">
    <name type="scientific">Cuscuta europaea</name>
    <name type="common">European dodder</name>
    <dbReference type="NCBI Taxonomy" id="41803"/>
    <lineage>
        <taxon>Eukaryota</taxon>
        <taxon>Viridiplantae</taxon>
        <taxon>Streptophyta</taxon>
        <taxon>Embryophyta</taxon>
        <taxon>Tracheophyta</taxon>
        <taxon>Spermatophyta</taxon>
        <taxon>Magnoliopsida</taxon>
        <taxon>eudicotyledons</taxon>
        <taxon>Gunneridae</taxon>
        <taxon>Pentapetalae</taxon>
        <taxon>asterids</taxon>
        <taxon>lamiids</taxon>
        <taxon>Solanales</taxon>
        <taxon>Convolvulaceae</taxon>
        <taxon>Cuscuteae</taxon>
        <taxon>Cuscuta</taxon>
        <taxon>Cuscuta subgen. Cuscuta</taxon>
    </lineage>
</organism>
<dbReference type="EMBL" id="CAMAPE010000027">
    <property type="protein sequence ID" value="CAH9092068.1"/>
    <property type="molecule type" value="Genomic_DNA"/>
</dbReference>
<dbReference type="AlphaFoldDB" id="A0A9P1EAL1"/>
<evidence type="ECO:0000259" key="3">
    <source>
        <dbReference type="PROSITE" id="PS50158"/>
    </source>
</evidence>
<evidence type="ECO:0000256" key="2">
    <source>
        <dbReference type="SAM" id="MobiDB-lite"/>
    </source>
</evidence>
<dbReference type="PROSITE" id="PS50158">
    <property type="entry name" value="ZF_CCHC"/>
    <property type="match status" value="1"/>
</dbReference>
<keyword evidence="1" id="KW-0862">Zinc</keyword>
<dbReference type="OrthoDB" id="912845at2759"/>
<feature type="domain" description="CCHC-type" evidence="3">
    <location>
        <begin position="282"/>
        <end position="295"/>
    </location>
</feature>
<accession>A0A9P1EAL1</accession>
<dbReference type="SUPFAM" id="SSF57756">
    <property type="entry name" value="Retrovirus zinc finger-like domains"/>
    <property type="match status" value="1"/>
</dbReference>
<proteinExistence type="predicted"/>
<keyword evidence="1" id="KW-0863">Zinc-finger</keyword>
<feature type="compositionally biased region" description="Basic residues" evidence="2">
    <location>
        <begin position="244"/>
        <end position="257"/>
    </location>
</feature>
<comment type="caution">
    <text evidence="4">The sequence shown here is derived from an EMBL/GenBank/DDBJ whole genome shotgun (WGS) entry which is preliminary data.</text>
</comment>
<dbReference type="GO" id="GO:0008270">
    <property type="term" value="F:zinc ion binding"/>
    <property type="evidence" value="ECO:0007669"/>
    <property type="project" value="UniProtKB-KW"/>
</dbReference>
<keyword evidence="1" id="KW-0479">Metal-binding</keyword>
<dbReference type="InterPro" id="IPR036875">
    <property type="entry name" value="Znf_CCHC_sf"/>
</dbReference>